<dbReference type="EMBL" id="JACEOG010000001">
    <property type="protein sequence ID" value="MBA4608367.1"/>
    <property type="molecule type" value="Genomic_DNA"/>
</dbReference>
<proteinExistence type="predicted"/>
<dbReference type="RefSeq" id="WP_181755172.1">
    <property type="nucleotide sequence ID" value="NZ_JACEOG010000001.1"/>
</dbReference>
<sequence length="163" mass="17325">MRWDRLFADLEGAAIDEHADERDALADDLREEQWAALGWTDLLGGPDVRLDVAGLGEIGGRVAGVGDVLLVEDAGRRVIVLPEAVTAVSGSDGRAATAPATSRTRRQVARAVRDAGVEVRVVRRDGRAVEGPIVAVGADFVQVAAGDRRVSLPWGWIAALVQR</sequence>
<accession>A0A838XEW7</accession>
<organism evidence="1 2">
    <name type="scientific">Aeromicrobium phoceense</name>
    <dbReference type="NCBI Taxonomy" id="2754045"/>
    <lineage>
        <taxon>Bacteria</taxon>
        <taxon>Bacillati</taxon>
        <taxon>Actinomycetota</taxon>
        <taxon>Actinomycetes</taxon>
        <taxon>Propionibacteriales</taxon>
        <taxon>Nocardioidaceae</taxon>
        <taxon>Aeromicrobium</taxon>
    </lineage>
</organism>
<comment type="caution">
    <text evidence="1">The sequence shown here is derived from an EMBL/GenBank/DDBJ whole genome shotgun (WGS) entry which is preliminary data.</text>
</comment>
<keyword evidence="2" id="KW-1185">Reference proteome</keyword>
<protein>
    <submittedName>
        <fullName evidence="1">Uncharacterized protein</fullName>
    </submittedName>
</protein>
<dbReference type="AlphaFoldDB" id="A0A838XEW7"/>
<name>A0A838XEW7_9ACTN</name>
<evidence type="ECO:0000313" key="2">
    <source>
        <dbReference type="Proteomes" id="UP000550354"/>
    </source>
</evidence>
<reference evidence="1 2" key="1">
    <citation type="submission" date="2020-07" db="EMBL/GenBank/DDBJ databases">
        <title>Draft genome and description of Aeromicrobium phoceense strain Marseille-Q0843 isolated from healthy skin swab.</title>
        <authorList>
            <person name="Boxberger M."/>
            <person name="La Scola B."/>
        </authorList>
    </citation>
    <scope>NUCLEOTIDE SEQUENCE [LARGE SCALE GENOMIC DNA]</scope>
    <source>
        <strain evidence="1 2">Marseille-Q0843</strain>
    </source>
</reference>
<evidence type="ECO:0000313" key="1">
    <source>
        <dbReference type="EMBL" id="MBA4608367.1"/>
    </source>
</evidence>
<gene>
    <name evidence="1" type="ORF">H1W00_07755</name>
</gene>
<dbReference type="Proteomes" id="UP000550354">
    <property type="component" value="Unassembled WGS sequence"/>
</dbReference>